<dbReference type="EMBL" id="JNCF01000038">
    <property type="protein sequence ID" value="KGP62840.1"/>
    <property type="molecule type" value="Genomic_DNA"/>
</dbReference>
<accession>A0A0A2SNX0</accession>
<dbReference type="RefSeq" id="WP_035890478.1">
    <property type="nucleotide sequence ID" value="NZ_JNCF01000038.1"/>
</dbReference>
<evidence type="ECO:0000313" key="2">
    <source>
        <dbReference type="EMBL" id="KGP62840.1"/>
    </source>
</evidence>
<sequence length="82" mass="9753">MRKFYALTICLILFSYRVISYADEQTCNDRYDYCMTPCNNQYDKCTRDNEAAYCKDQYQPCILECSNTRDNCLSQAVVKRQE</sequence>
<evidence type="ECO:0000313" key="3">
    <source>
        <dbReference type="Proteomes" id="UP000054422"/>
    </source>
</evidence>
<comment type="caution">
    <text evidence="2">The sequence shown here is derived from an EMBL/GenBank/DDBJ whole genome shotgun (WGS) entry which is preliminary data.</text>
</comment>
<protein>
    <submittedName>
        <fullName evidence="2">Uncharacterized protein</fullName>
    </submittedName>
</protein>
<feature type="signal peptide" evidence="1">
    <location>
        <begin position="1"/>
        <end position="22"/>
    </location>
</feature>
<keyword evidence="1" id="KW-0732">Signal</keyword>
<name>A0A0A2SNX0_9GAMM</name>
<keyword evidence="3" id="KW-1185">Reference proteome</keyword>
<gene>
    <name evidence="2" type="ORF">EP47_14255</name>
</gene>
<dbReference type="AlphaFoldDB" id="A0A0A2SNX0"/>
<dbReference type="Proteomes" id="UP000054422">
    <property type="component" value="Unassembled WGS sequence"/>
</dbReference>
<organism evidence="2 3">
    <name type="scientific">Legionella norrlandica</name>
    <dbReference type="NCBI Taxonomy" id="1498499"/>
    <lineage>
        <taxon>Bacteria</taxon>
        <taxon>Pseudomonadati</taxon>
        <taxon>Pseudomonadota</taxon>
        <taxon>Gammaproteobacteria</taxon>
        <taxon>Legionellales</taxon>
        <taxon>Legionellaceae</taxon>
        <taxon>Legionella</taxon>
    </lineage>
</organism>
<feature type="chain" id="PRO_5001993155" evidence="1">
    <location>
        <begin position="23"/>
        <end position="82"/>
    </location>
</feature>
<reference evidence="2 3" key="1">
    <citation type="submission" date="2014-05" db="EMBL/GenBank/DDBJ databases">
        <authorList>
            <person name="Rizzardi K."/>
            <person name="Winiecka-Krusnell J."/>
            <person name="Ramliden M."/>
            <person name="Alm E."/>
            <person name="Andersson S."/>
            <person name="Byfors S."/>
        </authorList>
    </citation>
    <scope>NUCLEOTIDE SEQUENCE [LARGE SCALE GENOMIC DNA]</scope>
    <source>
        <strain evidence="2 3">LEGN</strain>
    </source>
</reference>
<proteinExistence type="predicted"/>
<evidence type="ECO:0000256" key="1">
    <source>
        <dbReference type="SAM" id="SignalP"/>
    </source>
</evidence>
<dbReference type="OrthoDB" id="5645593at2"/>